<dbReference type="AlphaFoldDB" id="A0A2U2RGT7"/>
<protein>
    <recommendedName>
        <fullName evidence="2">Phage shock protein PspC N-terminal domain-containing protein</fullName>
    </recommendedName>
</protein>
<evidence type="ECO:0000259" key="2">
    <source>
        <dbReference type="Pfam" id="PF04024"/>
    </source>
</evidence>
<name>A0A2U2RGT7_9MICO</name>
<dbReference type="RefSeq" id="WP_109276798.1">
    <property type="nucleotide sequence ID" value="NZ_QFKX01000007.1"/>
</dbReference>
<dbReference type="Proteomes" id="UP000245590">
    <property type="component" value="Unassembled WGS sequence"/>
</dbReference>
<dbReference type="InterPro" id="IPR007168">
    <property type="entry name" value="Phageshock_PspC_N"/>
</dbReference>
<dbReference type="EMBL" id="QFKX01000007">
    <property type="protein sequence ID" value="PWH05058.1"/>
    <property type="molecule type" value="Genomic_DNA"/>
</dbReference>
<evidence type="ECO:0000313" key="4">
    <source>
        <dbReference type="Proteomes" id="UP000245590"/>
    </source>
</evidence>
<comment type="caution">
    <text evidence="3">The sequence shown here is derived from an EMBL/GenBank/DDBJ whole genome shotgun (WGS) entry which is preliminary data.</text>
</comment>
<keyword evidence="1" id="KW-0812">Transmembrane</keyword>
<keyword evidence="1" id="KW-0472">Membrane</keyword>
<feature type="domain" description="Phage shock protein PspC N-terminal" evidence="2">
    <location>
        <begin position="18"/>
        <end position="65"/>
    </location>
</feature>
<evidence type="ECO:0000313" key="3">
    <source>
        <dbReference type="EMBL" id="PWH05058.1"/>
    </source>
</evidence>
<keyword evidence="1" id="KW-1133">Transmembrane helix</keyword>
<accession>A0A2U2RGT7</accession>
<reference evidence="3 4" key="1">
    <citation type="submission" date="2018-05" db="EMBL/GenBank/DDBJ databases">
        <title>Brachybacterium sp. M1HQ-2T, whole genome shotgun sequence.</title>
        <authorList>
            <person name="Tuo L."/>
        </authorList>
    </citation>
    <scope>NUCLEOTIDE SEQUENCE [LARGE SCALE GENOMIC DNA]</scope>
    <source>
        <strain evidence="3 4">M1HQ-2</strain>
    </source>
</reference>
<gene>
    <name evidence="3" type="ORF">DEO23_14760</name>
</gene>
<dbReference type="Pfam" id="PF04024">
    <property type="entry name" value="PspC"/>
    <property type="match status" value="1"/>
</dbReference>
<dbReference type="OrthoDB" id="7359894at2"/>
<proteinExistence type="predicted"/>
<organism evidence="3 4">
    <name type="scientific">Brachybacterium endophyticum</name>
    <dbReference type="NCBI Taxonomy" id="2182385"/>
    <lineage>
        <taxon>Bacteria</taxon>
        <taxon>Bacillati</taxon>
        <taxon>Actinomycetota</taxon>
        <taxon>Actinomycetes</taxon>
        <taxon>Micrococcales</taxon>
        <taxon>Dermabacteraceae</taxon>
        <taxon>Brachybacterium</taxon>
    </lineage>
</organism>
<evidence type="ECO:0000256" key="1">
    <source>
        <dbReference type="SAM" id="Phobius"/>
    </source>
</evidence>
<sequence length="84" mass="9356">MAQIFDNIRGIGFQRGPRRLVGGIGGGLARRFDVNVWLVRLLLLASFLLPVLGFAAYLVVWLLTPWQDGTIPVERILGGKRPTR</sequence>
<keyword evidence="4" id="KW-1185">Reference proteome</keyword>
<feature type="transmembrane region" description="Helical" evidence="1">
    <location>
        <begin position="37"/>
        <end position="63"/>
    </location>
</feature>